<evidence type="ECO:0000256" key="2">
    <source>
        <dbReference type="ARBA" id="ARBA00022737"/>
    </source>
</evidence>
<organism evidence="4 5">
    <name type="scientific">Caulobacter radicis</name>
    <dbReference type="NCBI Taxonomy" id="2172650"/>
    <lineage>
        <taxon>Bacteria</taxon>
        <taxon>Pseudomonadati</taxon>
        <taxon>Pseudomonadota</taxon>
        <taxon>Alphaproteobacteria</taxon>
        <taxon>Caulobacterales</taxon>
        <taxon>Caulobacteraceae</taxon>
        <taxon>Caulobacter</taxon>
    </lineage>
</organism>
<dbReference type="InterPro" id="IPR046348">
    <property type="entry name" value="SIS_dom_sf"/>
</dbReference>
<accession>A0A2T9J9J7</accession>
<protein>
    <submittedName>
        <fullName evidence="4">Iron dicitrate transport regulator FecR</fullName>
    </submittedName>
</protein>
<sequence>EAGEASAVVARQVAANAAAAGEIGARLRASPPRAVVTCARGSSDHAATFAKYLVETRTGVLTSSAALSVSSVYAAQQDLEGVLYLAISQSGKSPDLLAAVEAAKAGGAFTVALVNDETSPLAQMADAVLPLHAGPELSVAATKSYIAALSAIVQLVAAWTQDDELTAALETLPAGLAQAWNQDWSAGIEALREATNLYVLGRGVGFGIAQEAALKFKETCGLHAEAFSAAEVLHGPMALVKDGFPAIVLAQHDETYDSTIQMAAGLAERGAAVLLAGGTASGATTLPTILPTILPTGASHPVLEPILAVQSFYRMAAGLSVARGYDPDRPPHLNKVTKTV</sequence>
<dbReference type="InterPro" id="IPR035490">
    <property type="entry name" value="GlmS/FrlB_SIS"/>
</dbReference>
<dbReference type="RefSeq" id="WP_133244775.1">
    <property type="nucleotide sequence ID" value="NZ_QDKP01000045.1"/>
</dbReference>
<dbReference type="Pfam" id="PF01380">
    <property type="entry name" value="SIS"/>
    <property type="match status" value="2"/>
</dbReference>
<keyword evidence="2" id="KW-0677">Repeat</keyword>
<dbReference type="InterPro" id="IPR001347">
    <property type="entry name" value="SIS_dom"/>
</dbReference>
<name>A0A2T9J9J7_9CAUL</name>
<dbReference type="AlphaFoldDB" id="A0A2T9J9J7"/>
<comment type="caution">
    <text evidence="4">The sequence shown here is derived from an EMBL/GenBank/DDBJ whole genome shotgun (WGS) entry which is preliminary data.</text>
</comment>
<dbReference type="Gene3D" id="3.40.50.10490">
    <property type="entry name" value="Glucose-6-phosphate isomerase like protein, domain 1"/>
    <property type="match status" value="2"/>
</dbReference>
<feature type="non-terminal residue" evidence="4">
    <location>
        <position position="1"/>
    </location>
</feature>
<feature type="domain" description="SIS" evidence="3">
    <location>
        <begin position="23"/>
        <end position="165"/>
    </location>
</feature>
<evidence type="ECO:0000313" key="5">
    <source>
        <dbReference type="Proteomes" id="UP000244913"/>
    </source>
</evidence>
<dbReference type="PANTHER" id="PTHR10937">
    <property type="entry name" value="GLUCOSAMINE--FRUCTOSE-6-PHOSPHATE AMINOTRANSFERASE, ISOMERIZING"/>
    <property type="match status" value="1"/>
</dbReference>
<proteinExistence type="predicted"/>
<dbReference type="GO" id="GO:0097367">
    <property type="term" value="F:carbohydrate derivative binding"/>
    <property type="evidence" value="ECO:0007669"/>
    <property type="project" value="InterPro"/>
</dbReference>
<gene>
    <name evidence="4" type="ORF">DDF65_15250</name>
</gene>
<dbReference type="EMBL" id="QDKP01000045">
    <property type="protein sequence ID" value="PVM78518.1"/>
    <property type="molecule type" value="Genomic_DNA"/>
</dbReference>
<dbReference type="GO" id="GO:0008483">
    <property type="term" value="F:transaminase activity"/>
    <property type="evidence" value="ECO:0007669"/>
    <property type="project" value="UniProtKB-KW"/>
</dbReference>
<keyword evidence="1" id="KW-0808">Transferase</keyword>
<dbReference type="SUPFAM" id="SSF53697">
    <property type="entry name" value="SIS domain"/>
    <property type="match status" value="1"/>
</dbReference>
<keyword evidence="5" id="KW-1185">Reference proteome</keyword>
<feature type="domain" description="SIS" evidence="3">
    <location>
        <begin position="187"/>
        <end position="330"/>
    </location>
</feature>
<reference evidence="4 5" key="1">
    <citation type="submission" date="2018-04" db="EMBL/GenBank/DDBJ databases">
        <title>The genome sequence of Caulobacter sp. 736.</title>
        <authorList>
            <person name="Gao J."/>
            <person name="Sun J."/>
        </authorList>
    </citation>
    <scope>NUCLEOTIDE SEQUENCE [LARGE SCALE GENOMIC DNA]</scope>
    <source>
        <strain evidence="4 5">736</strain>
    </source>
</reference>
<evidence type="ECO:0000259" key="3">
    <source>
        <dbReference type="PROSITE" id="PS51464"/>
    </source>
</evidence>
<dbReference type="InterPro" id="IPR035466">
    <property type="entry name" value="GlmS/AgaS_SIS"/>
</dbReference>
<dbReference type="PANTHER" id="PTHR10937:SF8">
    <property type="entry name" value="AMINOTRANSFERASE-RELATED"/>
    <property type="match status" value="1"/>
</dbReference>
<dbReference type="GO" id="GO:1901135">
    <property type="term" value="P:carbohydrate derivative metabolic process"/>
    <property type="evidence" value="ECO:0007669"/>
    <property type="project" value="InterPro"/>
</dbReference>
<dbReference type="Proteomes" id="UP000244913">
    <property type="component" value="Unassembled WGS sequence"/>
</dbReference>
<evidence type="ECO:0000313" key="4">
    <source>
        <dbReference type="EMBL" id="PVM78518.1"/>
    </source>
</evidence>
<dbReference type="PROSITE" id="PS51464">
    <property type="entry name" value="SIS"/>
    <property type="match status" value="2"/>
</dbReference>
<keyword evidence="1" id="KW-0032">Aminotransferase</keyword>
<dbReference type="CDD" id="cd05009">
    <property type="entry name" value="SIS_GlmS_GlmD_2"/>
    <property type="match status" value="1"/>
</dbReference>
<dbReference type="CDD" id="cd05008">
    <property type="entry name" value="SIS_GlmS_GlmD_1"/>
    <property type="match status" value="1"/>
</dbReference>
<evidence type="ECO:0000256" key="1">
    <source>
        <dbReference type="ARBA" id="ARBA00022576"/>
    </source>
</evidence>